<protein>
    <recommendedName>
        <fullName evidence="3">Squalene cyclase C-terminal domain-containing protein</fullName>
    </recommendedName>
</protein>
<dbReference type="AlphaFoldDB" id="A0A7V8MZS4"/>
<keyword evidence="2" id="KW-1185">Reference proteome</keyword>
<accession>A0A7V8MZS4</accession>
<dbReference type="Proteomes" id="UP000530186">
    <property type="component" value="Unassembled WGS sequence"/>
</dbReference>
<evidence type="ECO:0000313" key="1">
    <source>
        <dbReference type="EMBL" id="MBA0016084.1"/>
    </source>
</evidence>
<dbReference type="SUPFAM" id="SSF48239">
    <property type="entry name" value="Terpenoid cyclases/Protein prenyltransferases"/>
    <property type="match status" value="1"/>
</dbReference>
<comment type="caution">
    <text evidence="1">The sequence shown here is derived from an EMBL/GenBank/DDBJ whole genome shotgun (WGS) entry which is preliminary data.</text>
</comment>
<reference evidence="1 2" key="1">
    <citation type="submission" date="2020-07" db="EMBL/GenBank/DDBJ databases">
        <authorList>
            <person name="Hilgarth M."/>
            <person name="Werum V."/>
            <person name="Vogel R.F."/>
        </authorList>
    </citation>
    <scope>NUCLEOTIDE SEQUENCE [LARGE SCALE GENOMIC DNA]</scope>
    <source>
        <strain evidence="1 2">DSM 28961</strain>
    </source>
</reference>
<sequence length="287" mass="33278">MVAQTYLKARQFIYRNARPIDLTRFQYHFENGTKKAVLDALAVYQNEDGGFGHALEADSWNPNSTPIQTWAATEILRELDVFDLQNPIVKGILNYLASGQDFGNDFWYGVVPSNNDFPHAPWWSAGADFQETDTYNPTASLASFYVKVGDKQHPFYKKAEEIVAKAVKSYMASAKPDMHEIYCYINLLDDLREMDVSAPFDYERFKEKLIQDVHDSIEKDTSLWQKEYVSMPSEFIRSQESIFYPGLEDLVAYEVKLIRETQLESGTWQVTWKWSDYAREFAISSNW</sequence>
<evidence type="ECO:0008006" key="3">
    <source>
        <dbReference type="Google" id="ProtNLM"/>
    </source>
</evidence>
<gene>
    <name evidence="1" type="ORF">HZR21_02805</name>
</gene>
<evidence type="ECO:0000313" key="2">
    <source>
        <dbReference type="Proteomes" id="UP000530186"/>
    </source>
</evidence>
<proteinExistence type="predicted"/>
<dbReference type="InterPro" id="IPR008930">
    <property type="entry name" value="Terpenoid_cyclase/PrenylTrfase"/>
</dbReference>
<name>A0A7V8MZS4_9LACT</name>
<dbReference type="RefSeq" id="WP_180746201.1">
    <property type="nucleotide sequence ID" value="NZ_CBCRWQ010000003.1"/>
</dbReference>
<dbReference type="GeneID" id="303194437"/>
<dbReference type="EMBL" id="JACBNY010000003">
    <property type="protein sequence ID" value="MBA0016084.1"/>
    <property type="molecule type" value="Genomic_DNA"/>
</dbReference>
<organism evidence="1 2">
    <name type="scientific">Pseudolactococcus laudensis</name>
    <dbReference type="NCBI Taxonomy" id="1494461"/>
    <lineage>
        <taxon>Bacteria</taxon>
        <taxon>Bacillati</taxon>
        <taxon>Bacillota</taxon>
        <taxon>Bacilli</taxon>
        <taxon>Lactobacillales</taxon>
        <taxon>Streptococcaceae</taxon>
        <taxon>Pseudolactococcus</taxon>
    </lineage>
</organism>